<feature type="region of interest" description="Disordered" evidence="10">
    <location>
        <begin position="72"/>
        <end position="111"/>
    </location>
</feature>
<evidence type="ECO:0000256" key="10">
    <source>
        <dbReference type="SAM" id="MobiDB-lite"/>
    </source>
</evidence>
<evidence type="ECO:0000256" key="1">
    <source>
        <dbReference type="ARBA" id="ARBA00004383"/>
    </source>
</evidence>
<dbReference type="InterPro" id="IPR051045">
    <property type="entry name" value="TonB-dependent_transducer"/>
</dbReference>
<evidence type="ECO:0000256" key="6">
    <source>
        <dbReference type="ARBA" id="ARBA00022692"/>
    </source>
</evidence>
<evidence type="ECO:0000256" key="4">
    <source>
        <dbReference type="ARBA" id="ARBA00022475"/>
    </source>
</evidence>
<dbReference type="PROSITE" id="PS52015">
    <property type="entry name" value="TONB_CTD"/>
    <property type="match status" value="1"/>
</dbReference>
<evidence type="ECO:0000256" key="9">
    <source>
        <dbReference type="ARBA" id="ARBA00023136"/>
    </source>
</evidence>
<evidence type="ECO:0000256" key="3">
    <source>
        <dbReference type="ARBA" id="ARBA00022448"/>
    </source>
</evidence>
<dbReference type="InterPro" id="IPR006260">
    <property type="entry name" value="TonB/TolA_C"/>
</dbReference>
<dbReference type="GO" id="GO:0031992">
    <property type="term" value="F:energy transducer activity"/>
    <property type="evidence" value="ECO:0007669"/>
    <property type="project" value="TreeGrafter"/>
</dbReference>
<dbReference type="GO" id="GO:0098797">
    <property type="term" value="C:plasma membrane protein complex"/>
    <property type="evidence" value="ECO:0007669"/>
    <property type="project" value="TreeGrafter"/>
</dbReference>
<feature type="domain" description="TonB C-terminal" evidence="11">
    <location>
        <begin position="202"/>
        <end position="299"/>
    </location>
</feature>
<dbReference type="EMBL" id="RJVP01000002">
    <property type="protein sequence ID" value="ROH87305.1"/>
    <property type="molecule type" value="Genomic_DNA"/>
</dbReference>
<sequence>MLQRWRDPLTAMLAVSGLIHLVLIVNLHFQPPEPHILKHNTPPMDVVLVNAKSQTPPDDPKALAQANLDAGGNTAKVVRSQSPLPVEARATSSKAPKPQPVPDIAEQEVEQKQARVAELEKQAQELLSRSQAEPVLPVPEPARSGTADQPRKPLSGVDLAASSMEIARLQTQISKQQQAYEQRPRQKFIGARTQESRFAAYVEAWRQKVQRIGNLNYPAEAREKKLYGRLRMTVSIRQDGSLERIEINQSSGHAVLDDAARRIVELGAPYAPLPDDIRVDTDILSIERTWTFTRQDSLNSD</sequence>
<evidence type="ECO:0000256" key="5">
    <source>
        <dbReference type="ARBA" id="ARBA00022519"/>
    </source>
</evidence>
<feature type="region of interest" description="Disordered" evidence="10">
    <location>
        <begin position="125"/>
        <end position="153"/>
    </location>
</feature>
<dbReference type="RefSeq" id="WP_123237105.1">
    <property type="nucleotide sequence ID" value="NZ_RJVP01000002.1"/>
</dbReference>
<gene>
    <name evidence="12" type="ORF">ED236_04530</name>
</gene>
<keyword evidence="7" id="KW-0653">Protein transport</keyword>
<reference evidence="12 13" key="1">
    <citation type="submission" date="2018-10" db="EMBL/GenBank/DDBJ databases">
        <authorList>
            <person name="Chen W.-M."/>
        </authorList>
    </citation>
    <scope>NUCLEOTIDE SEQUENCE [LARGE SCALE GENOMIC DNA]</scope>
    <source>
        <strain evidence="12 13">H-5</strain>
    </source>
</reference>
<dbReference type="Proteomes" id="UP000275137">
    <property type="component" value="Unassembled WGS sequence"/>
</dbReference>
<comment type="similarity">
    <text evidence="2">Belongs to the TonB family.</text>
</comment>
<dbReference type="PANTHER" id="PTHR33446:SF11">
    <property type="entry name" value="TONB3"/>
    <property type="match status" value="1"/>
</dbReference>
<keyword evidence="3" id="KW-0813">Transport</keyword>
<proteinExistence type="inferred from homology"/>
<comment type="subcellular location">
    <subcellularLocation>
        <location evidence="1">Cell inner membrane</location>
        <topology evidence="1">Single-pass membrane protein</topology>
        <orientation evidence="1">Periplasmic side</orientation>
    </subcellularLocation>
</comment>
<dbReference type="AlphaFoldDB" id="A0A3N0V3M2"/>
<evidence type="ECO:0000313" key="13">
    <source>
        <dbReference type="Proteomes" id="UP000275137"/>
    </source>
</evidence>
<dbReference type="Pfam" id="PF03544">
    <property type="entry name" value="TonB_C"/>
    <property type="match status" value="1"/>
</dbReference>
<dbReference type="GO" id="GO:0055085">
    <property type="term" value="P:transmembrane transport"/>
    <property type="evidence" value="ECO:0007669"/>
    <property type="project" value="InterPro"/>
</dbReference>
<keyword evidence="6" id="KW-0812">Transmembrane</keyword>
<evidence type="ECO:0000256" key="2">
    <source>
        <dbReference type="ARBA" id="ARBA00006555"/>
    </source>
</evidence>
<accession>A0A3N0V3M2</accession>
<keyword evidence="9" id="KW-0472">Membrane</keyword>
<evidence type="ECO:0000313" key="12">
    <source>
        <dbReference type="EMBL" id="ROH87305.1"/>
    </source>
</evidence>
<keyword evidence="8" id="KW-1133">Transmembrane helix</keyword>
<evidence type="ECO:0000256" key="7">
    <source>
        <dbReference type="ARBA" id="ARBA00022927"/>
    </source>
</evidence>
<name>A0A3N0V3M2_9PROT</name>
<keyword evidence="4" id="KW-1003">Cell membrane</keyword>
<evidence type="ECO:0000259" key="11">
    <source>
        <dbReference type="PROSITE" id="PS52015"/>
    </source>
</evidence>
<protein>
    <submittedName>
        <fullName evidence="12">Energy transducer TonB</fullName>
    </submittedName>
</protein>
<dbReference type="InterPro" id="IPR037682">
    <property type="entry name" value="TonB_C"/>
</dbReference>
<dbReference type="NCBIfam" id="TIGR01352">
    <property type="entry name" value="tonB_Cterm"/>
    <property type="match status" value="1"/>
</dbReference>
<evidence type="ECO:0000256" key="8">
    <source>
        <dbReference type="ARBA" id="ARBA00022989"/>
    </source>
</evidence>
<organism evidence="12 13">
    <name type="scientific">Pseudomethylobacillus aquaticus</name>
    <dbReference type="NCBI Taxonomy" id="2676064"/>
    <lineage>
        <taxon>Bacteria</taxon>
        <taxon>Pseudomonadati</taxon>
        <taxon>Pseudomonadota</taxon>
        <taxon>Betaproteobacteria</taxon>
        <taxon>Nitrosomonadales</taxon>
        <taxon>Methylophilaceae</taxon>
        <taxon>Pseudomethylobacillus</taxon>
    </lineage>
</organism>
<keyword evidence="13" id="KW-1185">Reference proteome</keyword>
<dbReference type="GO" id="GO:0015031">
    <property type="term" value="P:protein transport"/>
    <property type="evidence" value="ECO:0007669"/>
    <property type="project" value="UniProtKB-KW"/>
</dbReference>
<dbReference type="PANTHER" id="PTHR33446">
    <property type="entry name" value="PROTEIN TONB-RELATED"/>
    <property type="match status" value="1"/>
</dbReference>
<keyword evidence="5" id="KW-0997">Cell inner membrane</keyword>
<comment type="caution">
    <text evidence="12">The sequence shown here is derived from an EMBL/GenBank/DDBJ whole genome shotgun (WGS) entry which is preliminary data.</text>
</comment>
<dbReference type="SUPFAM" id="SSF74653">
    <property type="entry name" value="TolA/TonB C-terminal domain"/>
    <property type="match status" value="1"/>
</dbReference>
<dbReference type="Gene3D" id="3.30.1150.10">
    <property type="match status" value="1"/>
</dbReference>